<evidence type="ECO:0000313" key="1">
    <source>
        <dbReference type="EMBL" id="AUM62521.1"/>
    </source>
</evidence>
<protein>
    <submittedName>
        <fullName evidence="1">Uncharacterized protein</fullName>
    </submittedName>
</protein>
<keyword evidence="2" id="KW-1185">Reference proteome</keyword>
<dbReference type="Proteomes" id="UP000234790">
    <property type="component" value="Chromosome"/>
</dbReference>
<evidence type="ECO:0000313" key="2">
    <source>
        <dbReference type="Proteomes" id="UP000234790"/>
    </source>
</evidence>
<gene>
    <name evidence="1" type="ORF">SMONO_v1c02720</name>
</gene>
<accession>A0A2K9LUD4</accession>
<dbReference type="AlphaFoldDB" id="A0A2K9LUD4"/>
<dbReference type="EMBL" id="CP025543">
    <property type="protein sequence ID" value="AUM62521.1"/>
    <property type="molecule type" value="Genomic_DNA"/>
</dbReference>
<reference evidence="1 2" key="1">
    <citation type="submission" date="2017-12" db="EMBL/GenBank/DDBJ databases">
        <title>Complete genome sequence of Spiroplasma monobiae MQ-1 (ATCC 33825).</title>
        <authorList>
            <person name="Tsai Y.-M."/>
            <person name="Lo W.-S."/>
            <person name="Wu P.-S."/>
            <person name="Cho S.-T."/>
            <person name="Kuo C.-H."/>
        </authorList>
    </citation>
    <scope>NUCLEOTIDE SEQUENCE [LARGE SCALE GENOMIC DNA]</scope>
    <source>
        <strain evidence="1 2">MQ-1</strain>
    </source>
</reference>
<proteinExistence type="predicted"/>
<dbReference type="KEGG" id="smoo:SMONO_v1c02720"/>
<name>A0A2K9LUD4_SPISQ</name>
<organism evidence="1 2">
    <name type="scientific">Spiroplasma monobiae MQ-1</name>
    <dbReference type="NCBI Taxonomy" id="1336748"/>
    <lineage>
        <taxon>Bacteria</taxon>
        <taxon>Bacillati</taxon>
        <taxon>Mycoplasmatota</taxon>
        <taxon>Mollicutes</taxon>
        <taxon>Entomoplasmatales</taxon>
        <taxon>Spiroplasmataceae</taxon>
        <taxon>Spiroplasma</taxon>
    </lineage>
</organism>
<sequence>MQEAFKAIDWLFKDIVPKDIKYVFKEKYETDQSYEFILVIEEKDLLFFKNKKSENLIKSIIDIANSSNSNFSKKIVIDLEVLETYA</sequence>
<dbReference type="RefSeq" id="WP_101780582.1">
    <property type="nucleotide sequence ID" value="NZ_CP025543.1"/>
</dbReference>
<dbReference type="OrthoDB" id="389790at2"/>